<comment type="similarity">
    <text evidence="9">Belongs to the SecD/SecF family. SecF subfamily.</text>
</comment>
<comment type="function">
    <text evidence="9">Part of the Sec protein translocase complex. Interacts with the SecYEG preprotein conducting channel. SecDF uses the proton motive force (PMF) to complete protein translocation after the ATP-dependent function of SecA.</text>
</comment>
<evidence type="ECO:0000256" key="3">
    <source>
        <dbReference type="ARBA" id="ARBA00022475"/>
    </source>
</evidence>
<name>A0ABS3XX50_9ACTN</name>
<proteinExistence type="inferred from homology"/>
<protein>
    <recommendedName>
        <fullName evidence="9">Protein-export membrane protein SecF</fullName>
    </recommendedName>
</protein>
<evidence type="ECO:0000256" key="8">
    <source>
        <dbReference type="ARBA" id="ARBA00023136"/>
    </source>
</evidence>
<evidence type="ECO:0000256" key="1">
    <source>
        <dbReference type="ARBA" id="ARBA00004651"/>
    </source>
</evidence>
<dbReference type="InterPro" id="IPR055344">
    <property type="entry name" value="SecD_SecF_C_bact"/>
</dbReference>
<dbReference type="EMBL" id="JAFFZM010000009">
    <property type="protein sequence ID" value="MBO8199883.1"/>
    <property type="molecule type" value="Genomic_DNA"/>
</dbReference>
<feature type="transmembrane region" description="Helical" evidence="9">
    <location>
        <begin position="164"/>
        <end position="187"/>
    </location>
</feature>
<keyword evidence="7 9" id="KW-0811">Translocation</keyword>
<dbReference type="SUPFAM" id="SSF82866">
    <property type="entry name" value="Multidrug efflux transporter AcrB transmembrane domain"/>
    <property type="match status" value="1"/>
</dbReference>
<feature type="region of interest" description="Disordered" evidence="10">
    <location>
        <begin position="320"/>
        <end position="395"/>
    </location>
</feature>
<evidence type="ECO:0000256" key="9">
    <source>
        <dbReference type="HAMAP-Rule" id="MF_01464"/>
    </source>
</evidence>
<dbReference type="HAMAP" id="MF_01464_B">
    <property type="entry name" value="SecF_B"/>
    <property type="match status" value="1"/>
</dbReference>
<feature type="transmembrane region" description="Helical" evidence="9">
    <location>
        <begin position="140"/>
        <end position="157"/>
    </location>
</feature>
<dbReference type="PANTHER" id="PTHR30081">
    <property type="entry name" value="PROTEIN-EXPORT MEMBRANE PROTEIN SEC"/>
    <property type="match status" value="1"/>
</dbReference>
<evidence type="ECO:0000313" key="12">
    <source>
        <dbReference type="EMBL" id="MBO8199883.1"/>
    </source>
</evidence>
<dbReference type="NCBIfam" id="TIGR00966">
    <property type="entry name" value="transloc_SecF"/>
    <property type="match status" value="1"/>
</dbReference>
<feature type="domain" description="Protein export membrane protein SecD/SecF C-terminal" evidence="11">
    <location>
        <begin position="110"/>
        <end position="303"/>
    </location>
</feature>
<feature type="transmembrane region" description="Helical" evidence="9">
    <location>
        <begin position="275"/>
        <end position="299"/>
    </location>
</feature>
<gene>
    <name evidence="9 12" type="primary">secF</name>
    <name evidence="12" type="ORF">JW613_16515</name>
</gene>
<dbReference type="Gene3D" id="1.20.1640.10">
    <property type="entry name" value="Multidrug efflux transporter AcrB transmembrane domain"/>
    <property type="match status" value="1"/>
</dbReference>
<reference evidence="12 13" key="1">
    <citation type="submission" date="2021-02" db="EMBL/GenBank/DDBJ databases">
        <title>Streptomyces spirodelae sp. nov., isolated from duckweed.</title>
        <authorList>
            <person name="Saimee Y."/>
            <person name="Duangmal K."/>
        </authorList>
    </citation>
    <scope>NUCLEOTIDE SEQUENCE [LARGE SCALE GENOMIC DNA]</scope>
    <source>
        <strain evidence="12 13">DSM 42105</strain>
    </source>
</reference>
<dbReference type="InterPro" id="IPR022646">
    <property type="entry name" value="SecD/SecF_CS"/>
</dbReference>
<feature type="compositionally biased region" description="Basic and acidic residues" evidence="10">
    <location>
        <begin position="321"/>
        <end position="331"/>
    </location>
</feature>
<keyword evidence="8 9" id="KW-0472">Membrane</keyword>
<dbReference type="RefSeq" id="WP_209211576.1">
    <property type="nucleotide sequence ID" value="NZ_JAFFZM010000009.1"/>
</dbReference>
<comment type="subcellular location">
    <subcellularLocation>
        <location evidence="1 9">Cell membrane</location>
        <topology evidence="1 9">Multi-pass membrane protein</topology>
    </subcellularLocation>
</comment>
<keyword evidence="6 9" id="KW-1133">Transmembrane helix</keyword>
<feature type="compositionally biased region" description="Basic residues" evidence="10">
    <location>
        <begin position="384"/>
        <end position="395"/>
    </location>
</feature>
<dbReference type="Pfam" id="PF02355">
    <property type="entry name" value="SecD_SecF_C"/>
    <property type="match status" value="1"/>
</dbReference>
<evidence type="ECO:0000256" key="4">
    <source>
        <dbReference type="ARBA" id="ARBA00022692"/>
    </source>
</evidence>
<dbReference type="InterPro" id="IPR022813">
    <property type="entry name" value="SecD/SecF_arch_bac"/>
</dbReference>
<feature type="compositionally biased region" description="Low complexity" evidence="10">
    <location>
        <begin position="365"/>
        <end position="383"/>
    </location>
</feature>
<organism evidence="12 13">
    <name type="scientific">Streptomyces smyrnaeus</name>
    <dbReference type="NCBI Taxonomy" id="1387713"/>
    <lineage>
        <taxon>Bacteria</taxon>
        <taxon>Bacillati</taxon>
        <taxon>Actinomycetota</taxon>
        <taxon>Actinomycetes</taxon>
        <taxon>Kitasatosporales</taxon>
        <taxon>Streptomycetaceae</taxon>
        <taxon>Streptomyces</taxon>
    </lineage>
</organism>
<evidence type="ECO:0000256" key="10">
    <source>
        <dbReference type="SAM" id="MobiDB-lite"/>
    </source>
</evidence>
<keyword evidence="5 9" id="KW-0653">Protein transport</keyword>
<evidence type="ECO:0000259" key="11">
    <source>
        <dbReference type="Pfam" id="PF02355"/>
    </source>
</evidence>
<evidence type="ECO:0000313" key="13">
    <source>
        <dbReference type="Proteomes" id="UP000721954"/>
    </source>
</evidence>
<dbReference type="GeneID" id="96260212"/>
<dbReference type="InterPro" id="IPR022645">
    <property type="entry name" value="SecD/SecF_bac"/>
</dbReference>
<accession>A0ABS3XX50</accession>
<dbReference type="InterPro" id="IPR005665">
    <property type="entry name" value="SecF_bac"/>
</dbReference>
<keyword evidence="13" id="KW-1185">Reference proteome</keyword>
<evidence type="ECO:0000256" key="5">
    <source>
        <dbReference type="ARBA" id="ARBA00022927"/>
    </source>
</evidence>
<dbReference type="InterPro" id="IPR048634">
    <property type="entry name" value="SecD_SecF_C"/>
</dbReference>
<evidence type="ECO:0000256" key="7">
    <source>
        <dbReference type="ARBA" id="ARBA00023010"/>
    </source>
</evidence>
<dbReference type="PANTHER" id="PTHR30081:SF8">
    <property type="entry name" value="PROTEIN TRANSLOCASE SUBUNIT SECF"/>
    <property type="match status" value="1"/>
</dbReference>
<dbReference type="Pfam" id="PF07549">
    <property type="entry name" value="Sec_GG"/>
    <property type="match status" value="1"/>
</dbReference>
<feature type="transmembrane region" description="Helical" evidence="9">
    <location>
        <begin position="246"/>
        <end position="269"/>
    </location>
</feature>
<comment type="caution">
    <text evidence="12">The sequence shown here is derived from an EMBL/GenBank/DDBJ whole genome shotgun (WGS) entry which is preliminary data.</text>
</comment>
<keyword evidence="2 9" id="KW-0813">Transport</keyword>
<dbReference type="NCBIfam" id="TIGR00916">
    <property type="entry name" value="2A0604s01"/>
    <property type="match status" value="1"/>
</dbReference>
<dbReference type="PRINTS" id="PR01755">
    <property type="entry name" value="SECFTRNLCASE"/>
</dbReference>
<evidence type="ECO:0000256" key="2">
    <source>
        <dbReference type="ARBA" id="ARBA00022448"/>
    </source>
</evidence>
<comment type="subunit">
    <text evidence="9">Forms a complex with SecD. Part of the essential Sec protein translocation apparatus which comprises SecA, SecYEG and auxiliary proteins SecDF. Other proteins may also be involved.</text>
</comment>
<feature type="transmembrane region" description="Helical" evidence="9">
    <location>
        <begin position="193"/>
        <end position="215"/>
    </location>
</feature>
<feature type="transmembrane region" description="Helical" evidence="9">
    <location>
        <begin position="26"/>
        <end position="44"/>
    </location>
</feature>
<dbReference type="Proteomes" id="UP000721954">
    <property type="component" value="Unassembled WGS sequence"/>
</dbReference>
<keyword evidence="3 9" id="KW-1003">Cell membrane</keyword>
<keyword evidence="4 9" id="KW-0812">Transmembrane</keyword>
<sequence length="395" mass="42047">MSRLGSLGARLYRGEVGYDFVGHRKFWYGLSILITITAIVGVVVRGLNMGIEFEGGAVFTTPKTSASVQQTTHSAEEISGHTAIVQELGDGGMRVQIASVDTETSTQVKEKLAEELHVNPEKIDAQLVGPSWGEQIANKAWQGLGIFMILVVIYLAIAFEWRMALAALIALIHDITITVGVYSLVGFEVTPGTVIGLLTILGYSLYDTVVVFDGLREGSKNVTKQTRYTYSEVANRSINSTLVRSINTTVVALLPVAGLLFIGGGMLGGGMLNDIALSLFVGLAAGAYSSIFIATPLVADFKERQPEMKALAKRVHAKRLKAAEREAHEPGDDQDGEQADPDDEAPDGDGGVRPTVTVDNGRDGGPAAAGAGVAGQRRQPTSRGRGRGRPSGKRR</sequence>
<feature type="compositionally biased region" description="Acidic residues" evidence="10">
    <location>
        <begin position="332"/>
        <end position="347"/>
    </location>
</feature>
<evidence type="ECO:0000256" key="6">
    <source>
        <dbReference type="ARBA" id="ARBA00022989"/>
    </source>
</evidence>